<dbReference type="GO" id="GO:0004674">
    <property type="term" value="F:protein serine/threonine kinase activity"/>
    <property type="evidence" value="ECO:0007669"/>
    <property type="project" value="TreeGrafter"/>
</dbReference>
<dbReference type="GO" id="GO:0005634">
    <property type="term" value="C:nucleus"/>
    <property type="evidence" value="ECO:0007669"/>
    <property type="project" value="TreeGrafter"/>
</dbReference>
<sequence>LSYLHGNTIRDRDLKPQNILVDGMNILYTDFRLSKDYSNEIGSTSSGVTARSSRYCAPAVANYDARNSSSDIWSLRVIYLEVCVILKGRNLSYMSDIFSQHGDR</sequence>
<dbReference type="PANTHER" id="PTHR44167">
    <property type="entry name" value="OVARIAN-SPECIFIC SERINE/THREONINE-PROTEIN KINASE LOK-RELATED"/>
    <property type="match status" value="1"/>
</dbReference>
<evidence type="ECO:0000259" key="1">
    <source>
        <dbReference type="PROSITE" id="PS50011"/>
    </source>
</evidence>
<dbReference type="SUPFAM" id="SSF56112">
    <property type="entry name" value="Protein kinase-like (PK-like)"/>
    <property type="match status" value="1"/>
</dbReference>
<feature type="domain" description="Protein kinase" evidence="1">
    <location>
        <begin position="1"/>
        <end position="104"/>
    </location>
</feature>
<dbReference type="InterPro" id="IPR011009">
    <property type="entry name" value="Kinase-like_dom_sf"/>
</dbReference>
<proteinExistence type="predicted"/>
<dbReference type="EMBL" id="JAADJZ010000018">
    <property type="protein sequence ID" value="KAF2868605.1"/>
    <property type="molecule type" value="Genomic_DNA"/>
</dbReference>
<name>A0A7C8MJG3_9PLEO</name>
<dbReference type="GO" id="GO:0005524">
    <property type="term" value="F:ATP binding"/>
    <property type="evidence" value="ECO:0007669"/>
    <property type="project" value="InterPro"/>
</dbReference>
<protein>
    <submittedName>
        <fullName evidence="2">Kinase-like domain-containing protein</fullName>
    </submittedName>
</protein>
<feature type="non-terminal residue" evidence="2">
    <location>
        <position position="1"/>
    </location>
</feature>
<dbReference type="Pfam" id="PF00069">
    <property type="entry name" value="Pkinase"/>
    <property type="match status" value="1"/>
</dbReference>
<dbReference type="PANTHER" id="PTHR44167:SF24">
    <property type="entry name" value="SERINE_THREONINE-PROTEIN KINASE CHK2"/>
    <property type="match status" value="1"/>
</dbReference>
<dbReference type="AlphaFoldDB" id="A0A7C8MJG3"/>
<reference evidence="2 3" key="1">
    <citation type="submission" date="2020-01" db="EMBL/GenBank/DDBJ databases">
        <authorList>
            <consortium name="DOE Joint Genome Institute"/>
            <person name="Haridas S."/>
            <person name="Albert R."/>
            <person name="Binder M."/>
            <person name="Bloem J."/>
            <person name="Labutti K."/>
            <person name="Salamov A."/>
            <person name="Andreopoulos B."/>
            <person name="Baker S.E."/>
            <person name="Barry K."/>
            <person name="Bills G."/>
            <person name="Bluhm B.H."/>
            <person name="Cannon C."/>
            <person name="Castanera R."/>
            <person name="Culley D.E."/>
            <person name="Daum C."/>
            <person name="Ezra D."/>
            <person name="Gonzalez J.B."/>
            <person name="Henrissat B."/>
            <person name="Kuo A."/>
            <person name="Liang C."/>
            <person name="Lipzen A."/>
            <person name="Lutzoni F."/>
            <person name="Magnuson J."/>
            <person name="Mondo S."/>
            <person name="Nolan M."/>
            <person name="Ohm R."/>
            <person name="Pangilinan J."/>
            <person name="Park H.-J.H."/>
            <person name="Ramirez L."/>
            <person name="Alfaro M."/>
            <person name="Sun H."/>
            <person name="Tritt A."/>
            <person name="Yoshinaga Y."/>
            <person name="Zwiers L.-H.L."/>
            <person name="Turgeon B.G."/>
            <person name="Goodwin S.B."/>
            <person name="Spatafora J.W."/>
            <person name="Crous P.W."/>
            <person name="Grigoriev I.V."/>
        </authorList>
    </citation>
    <scope>NUCLEOTIDE SEQUENCE [LARGE SCALE GENOMIC DNA]</scope>
    <source>
        <strain evidence="2 3">CBS 611.86</strain>
    </source>
</reference>
<gene>
    <name evidence="2" type="ORF">BDV95DRAFT_448593</name>
</gene>
<dbReference type="InterPro" id="IPR000719">
    <property type="entry name" value="Prot_kinase_dom"/>
</dbReference>
<accession>A0A7C8MJG3</accession>
<keyword evidence="2" id="KW-0418">Kinase</keyword>
<dbReference type="GO" id="GO:0044773">
    <property type="term" value="P:mitotic DNA damage checkpoint signaling"/>
    <property type="evidence" value="ECO:0007669"/>
    <property type="project" value="TreeGrafter"/>
</dbReference>
<keyword evidence="3" id="KW-1185">Reference proteome</keyword>
<feature type="non-terminal residue" evidence="2">
    <location>
        <position position="104"/>
    </location>
</feature>
<keyword evidence="2" id="KW-0808">Transferase</keyword>
<comment type="caution">
    <text evidence="2">The sequence shown here is derived from an EMBL/GenBank/DDBJ whole genome shotgun (WGS) entry which is preliminary data.</text>
</comment>
<dbReference type="Gene3D" id="1.10.510.10">
    <property type="entry name" value="Transferase(Phosphotransferase) domain 1"/>
    <property type="match status" value="1"/>
</dbReference>
<dbReference type="OrthoDB" id="4062651at2759"/>
<dbReference type="PROSITE" id="PS50011">
    <property type="entry name" value="PROTEIN_KINASE_DOM"/>
    <property type="match status" value="1"/>
</dbReference>
<evidence type="ECO:0000313" key="3">
    <source>
        <dbReference type="Proteomes" id="UP000481861"/>
    </source>
</evidence>
<evidence type="ECO:0000313" key="2">
    <source>
        <dbReference type="EMBL" id="KAF2868605.1"/>
    </source>
</evidence>
<dbReference type="Proteomes" id="UP000481861">
    <property type="component" value="Unassembled WGS sequence"/>
</dbReference>
<organism evidence="2 3">
    <name type="scientific">Massariosphaeria phaeospora</name>
    <dbReference type="NCBI Taxonomy" id="100035"/>
    <lineage>
        <taxon>Eukaryota</taxon>
        <taxon>Fungi</taxon>
        <taxon>Dikarya</taxon>
        <taxon>Ascomycota</taxon>
        <taxon>Pezizomycotina</taxon>
        <taxon>Dothideomycetes</taxon>
        <taxon>Pleosporomycetidae</taxon>
        <taxon>Pleosporales</taxon>
        <taxon>Pleosporales incertae sedis</taxon>
        <taxon>Massariosphaeria</taxon>
    </lineage>
</organism>